<name>A0A5C5HKP8_SALET</name>
<feature type="domain" description="Putative tail fiber protein gp53-like C-terminal" evidence="2">
    <location>
        <begin position="522"/>
        <end position="599"/>
    </location>
</feature>
<sequence>MAATTVFTRRATMPQTTVTSAFNRYKAQEAAGGRRVVLDEFVFANIPGLDAGNLPPDSEGMPDEEYIVYRQNIDRGGMVNADTVVYTVTLPSTAGNFTFNWMALINSESGTPAVITYLSPQQKIKNEDGVQGNVLTYSEYMRYTGASTLTGITTPVSTWQIDFTARLHGMDEATRSVALDLYGSALFFDDGFKLTATATPGLAELTPGTAYLRGLRVALDNVATLTFETGKEQVISLDSVLSGSLTGENRTTFTLINHETEDYTDSLGFRHYVEPVARIAQDGAITDLRRTGSPVNERLDGEFLSRKENLADVPDKAMARQSLELGSSATRNVGTTTDTVAAGDDGRITGAMQKSQNGADIPDKPAFIEHLGMKETLNPTKRVSIGNIGTGAFDGSIPCINIGDSDSGFIGSADGVIDIYCNNGRVGYIDGNGLHMLTDIHFNNARMTTNGDIFSSVWGNNWLSIWMTNQLNTRGTIDWINSQLSERDKNINARATIDYVNQIFARKNTASLAVNGWFRDESTGWIFQWGITPFAGSTTITVSLPIPFPVQGFLALGGPADALWYGEDDNSSYASLLNNSQLKVTTDTNVGTAWIALGR</sequence>
<dbReference type="Pfam" id="PF12571">
    <property type="entry name" value="Phage_tail_fib"/>
    <property type="match status" value="1"/>
</dbReference>
<evidence type="ECO:0000313" key="4">
    <source>
        <dbReference type="Proteomes" id="UP000307596"/>
    </source>
</evidence>
<protein>
    <recommendedName>
        <fullName evidence="5">Phage tail protein</fullName>
    </recommendedName>
</protein>
<dbReference type="Gene3D" id="2.60.40.3940">
    <property type="match status" value="1"/>
</dbReference>
<dbReference type="EMBL" id="VDEI02000001">
    <property type="protein sequence ID" value="TRK46028.1"/>
    <property type="molecule type" value="Genomic_DNA"/>
</dbReference>
<comment type="caution">
    <text evidence="3">The sequence shown here is derived from an EMBL/GenBank/DDBJ whole genome shotgun (WGS) entry which is preliminary data.</text>
</comment>
<dbReference type="Gene3D" id="6.20.70.20">
    <property type="match status" value="1"/>
</dbReference>
<feature type="domain" description="Phage tail fibre protein N-terminal" evidence="1">
    <location>
        <begin position="15"/>
        <end position="170"/>
    </location>
</feature>
<accession>A0A5C5HKP8</accession>
<proteinExistence type="predicted"/>
<evidence type="ECO:0000259" key="2">
    <source>
        <dbReference type="Pfam" id="PF21882"/>
    </source>
</evidence>
<dbReference type="InterPro" id="IPR054075">
    <property type="entry name" value="Gp53-like_C"/>
</dbReference>
<dbReference type="Pfam" id="PF21882">
    <property type="entry name" value="Gp53-like_C"/>
    <property type="match status" value="1"/>
</dbReference>
<organism evidence="3 4">
    <name type="scientific">Salmonella enterica subsp. enterica serovar Give</name>
    <dbReference type="NCBI Taxonomy" id="46626"/>
    <lineage>
        <taxon>Bacteria</taxon>
        <taxon>Pseudomonadati</taxon>
        <taxon>Pseudomonadota</taxon>
        <taxon>Gammaproteobacteria</taxon>
        <taxon>Enterobacterales</taxon>
        <taxon>Enterobacteriaceae</taxon>
        <taxon>Salmonella</taxon>
    </lineage>
</organism>
<dbReference type="Proteomes" id="UP000307596">
    <property type="component" value="Unassembled WGS sequence"/>
</dbReference>
<dbReference type="AlphaFoldDB" id="A0A5C5HKP8"/>
<dbReference type="InterPro" id="IPR022225">
    <property type="entry name" value="Phage_tail_fibre_N"/>
</dbReference>
<evidence type="ECO:0000259" key="1">
    <source>
        <dbReference type="Pfam" id="PF12571"/>
    </source>
</evidence>
<evidence type="ECO:0008006" key="5">
    <source>
        <dbReference type="Google" id="ProtNLM"/>
    </source>
</evidence>
<gene>
    <name evidence="3" type="ORF">FG567_002345</name>
</gene>
<evidence type="ECO:0000313" key="3">
    <source>
        <dbReference type="EMBL" id="TRK46028.1"/>
    </source>
</evidence>
<reference evidence="3 4" key="1">
    <citation type="journal article" date="2019" name="Appl. Environ. Microbiol.">
        <title>Clinically Unreported Salmonellosis Outbreak Detected via Comparative Genomic Analysis of Municipal Wastewater Salmonella Isolates.</title>
        <authorList>
            <person name="Diemert S."/>
            <person name="Yan T."/>
        </authorList>
    </citation>
    <scope>NUCLEOTIDE SEQUENCE [LARGE SCALE GENOMIC DNA]</scope>
    <source>
        <strain evidence="3 4">HIY0008</strain>
    </source>
</reference>